<dbReference type="PANTHER" id="PTHR43396:SF3">
    <property type="entry name" value="FLAVOHEMOPROTEIN"/>
    <property type="match status" value="1"/>
</dbReference>
<name>A0ABW7GDL8_9BURK</name>
<dbReference type="CDD" id="cd12131">
    <property type="entry name" value="HGbI-like"/>
    <property type="match status" value="1"/>
</dbReference>
<evidence type="ECO:0000256" key="2">
    <source>
        <dbReference type="ARBA" id="ARBA00022621"/>
    </source>
</evidence>
<gene>
    <name evidence="7" type="ORF">ACG04Q_00100</name>
</gene>
<accession>A0ABW7GDL8</accession>
<keyword evidence="8" id="KW-1185">Reference proteome</keyword>
<dbReference type="EMBL" id="JBIGHX010000001">
    <property type="protein sequence ID" value="MFG6459947.1"/>
    <property type="molecule type" value="Genomic_DNA"/>
</dbReference>
<evidence type="ECO:0000256" key="1">
    <source>
        <dbReference type="ARBA" id="ARBA00022617"/>
    </source>
</evidence>
<keyword evidence="3" id="KW-0479">Metal-binding</keyword>
<evidence type="ECO:0000256" key="4">
    <source>
        <dbReference type="ARBA" id="ARBA00023004"/>
    </source>
</evidence>
<dbReference type="RefSeq" id="WP_394508742.1">
    <property type="nucleotide sequence ID" value="NZ_JBIGHX010000001.1"/>
</dbReference>
<dbReference type="Proteomes" id="UP001606302">
    <property type="component" value="Unassembled WGS sequence"/>
</dbReference>
<evidence type="ECO:0000313" key="7">
    <source>
        <dbReference type="EMBL" id="MFG6459947.1"/>
    </source>
</evidence>
<keyword evidence="5" id="KW-0813">Transport</keyword>
<evidence type="ECO:0000256" key="5">
    <source>
        <dbReference type="RuleBase" id="RU000356"/>
    </source>
</evidence>
<keyword evidence="4" id="KW-0408">Iron</keyword>
<evidence type="ECO:0000259" key="6">
    <source>
        <dbReference type="PROSITE" id="PS01033"/>
    </source>
</evidence>
<dbReference type="PANTHER" id="PTHR43396">
    <property type="entry name" value="FLAVOHEMOPROTEIN"/>
    <property type="match status" value="1"/>
</dbReference>
<dbReference type="Gene3D" id="1.10.490.10">
    <property type="entry name" value="Globins"/>
    <property type="match status" value="1"/>
</dbReference>
<dbReference type="Pfam" id="PF00042">
    <property type="entry name" value="Globin"/>
    <property type="match status" value="1"/>
</dbReference>
<dbReference type="InterPro" id="IPR009050">
    <property type="entry name" value="Globin-like_sf"/>
</dbReference>
<sequence>MTPHQIHLIRTSFEPLKPLAATIAEAFYARLFMHDPALRSLFRGRDMAQQGERLMQMLAAAVELLDRPGALTPVLLRLGQRHGDYGVTAAHYDSVGAALLDTLAAGLGEGFTPETREAWTAMYRLVARTMQEGAAAAVLAA</sequence>
<proteinExistence type="inferred from homology"/>
<dbReference type="PRINTS" id="PR01907">
    <property type="entry name" value="WORMGLOBIN"/>
</dbReference>
<evidence type="ECO:0000313" key="8">
    <source>
        <dbReference type="Proteomes" id="UP001606302"/>
    </source>
</evidence>
<comment type="caution">
    <text evidence="7">The sequence shown here is derived from an EMBL/GenBank/DDBJ whole genome shotgun (WGS) entry which is preliminary data.</text>
</comment>
<keyword evidence="1 5" id="KW-0349">Heme</keyword>
<organism evidence="7 8">
    <name type="scientific">Pelomonas lactea</name>
    <dbReference type="NCBI Taxonomy" id="3299030"/>
    <lineage>
        <taxon>Bacteria</taxon>
        <taxon>Pseudomonadati</taxon>
        <taxon>Pseudomonadota</taxon>
        <taxon>Betaproteobacteria</taxon>
        <taxon>Burkholderiales</taxon>
        <taxon>Sphaerotilaceae</taxon>
        <taxon>Roseateles</taxon>
    </lineage>
</organism>
<dbReference type="InterPro" id="IPR012292">
    <property type="entry name" value="Globin/Proto"/>
</dbReference>
<keyword evidence="2 5" id="KW-0561">Oxygen transport</keyword>
<protein>
    <submittedName>
        <fullName evidence="7">Globin family protein</fullName>
    </submittedName>
</protein>
<reference evidence="7 8" key="1">
    <citation type="submission" date="2024-08" db="EMBL/GenBank/DDBJ databases">
        <authorList>
            <person name="Lu H."/>
        </authorList>
    </citation>
    <scope>NUCLEOTIDE SEQUENCE [LARGE SCALE GENOMIC DNA]</scope>
    <source>
        <strain evidence="7 8">DXS20W</strain>
    </source>
</reference>
<dbReference type="PROSITE" id="PS01033">
    <property type="entry name" value="GLOBIN"/>
    <property type="match status" value="1"/>
</dbReference>
<feature type="domain" description="Globin" evidence="6">
    <location>
        <begin position="1"/>
        <end position="135"/>
    </location>
</feature>
<dbReference type="SUPFAM" id="SSF46458">
    <property type="entry name" value="Globin-like"/>
    <property type="match status" value="1"/>
</dbReference>
<evidence type="ECO:0000256" key="3">
    <source>
        <dbReference type="ARBA" id="ARBA00022723"/>
    </source>
</evidence>
<comment type="similarity">
    <text evidence="5">Belongs to the globin family.</text>
</comment>
<dbReference type="InterPro" id="IPR000971">
    <property type="entry name" value="Globin"/>
</dbReference>